<feature type="transmembrane region" description="Helical" evidence="2">
    <location>
        <begin position="46"/>
        <end position="68"/>
    </location>
</feature>
<dbReference type="AlphaFoldDB" id="A0A852ZKA1"/>
<feature type="transmembrane region" description="Helical" evidence="2">
    <location>
        <begin position="304"/>
        <end position="326"/>
    </location>
</feature>
<feature type="region of interest" description="Disordered" evidence="1">
    <location>
        <begin position="394"/>
        <end position="413"/>
    </location>
</feature>
<dbReference type="InterPro" id="IPR011701">
    <property type="entry name" value="MFS"/>
</dbReference>
<keyword evidence="2" id="KW-1133">Transmembrane helix</keyword>
<evidence type="ECO:0000256" key="1">
    <source>
        <dbReference type="SAM" id="MobiDB-lite"/>
    </source>
</evidence>
<proteinExistence type="predicted"/>
<evidence type="ECO:0000313" key="3">
    <source>
        <dbReference type="EMBL" id="NYH93491.1"/>
    </source>
</evidence>
<keyword evidence="2" id="KW-0812">Transmembrane</keyword>
<comment type="caution">
    <text evidence="3">The sequence shown here is derived from an EMBL/GenBank/DDBJ whole genome shotgun (WGS) entry which is preliminary data.</text>
</comment>
<feature type="transmembrane region" description="Helical" evidence="2">
    <location>
        <begin position="172"/>
        <end position="191"/>
    </location>
</feature>
<protein>
    <submittedName>
        <fullName evidence="3">MFS family permease</fullName>
    </submittedName>
</protein>
<dbReference type="PANTHER" id="PTHR23542:SF1">
    <property type="entry name" value="MAJOR FACILITATOR SUPERFAMILY (MFS) PROFILE DOMAIN-CONTAINING PROTEIN"/>
    <property type="match status" value="1"/>
</dbReference>
<gene>
    <name evidence="3" type="ORF">F4554_006129</name>
</gene>
<dbReference type="EMBL" id="JACBZH010000001">
    <property type="protein sequence ID" value="NYH93491.1"/>
    <property type="molecule type" value="Genomic_DNA"/>
</dbReference>
<feature type="transmembrane region" description="Helical" evidence="2">
    <location>
        <begin position="338"/>
        <end position="361"/>
    </location>
</feature>
<accession>A0A852ZKA1</accession>
<dbReference type="InterPro" id="IPR036259">
    <property type="entry name" value="MFS_trans_sf"/>
</dbReference>
<dbReference type="RefSeq" id="WP_179791009.1">
    <property type="nucleotide sequence ID" value="NZ_BAAARR010000045.1"/>
</dbReference>
<reference evidence="3 4" key="1">
    <citation type="submission" date="2020-07" db="EMBL/GenBank/DDBJ databases">
        <title>Sequencing the genomes of 1000 actinobacteria strains.</title>
        <authorList>
            <person name="Klenk H.-P."/>
        </authorList>
    </citation>
    <scope>NUCLEOTIDE SEQUENCE [LARGE SCALE GENOMIC DNA]</scope>
    <source>
        <strain evidence="3 4">DSM 18448</strain>
    </source>
</reference>
<feature type="transmembrane region" description="Helical" evidence="2">
    <location>
        <begin position="211"/>
        <end position="242"/>
    </location>
</feature>
<feature type="transmembrane region" description="Helical" evidence="2">
    <location>
        <begin position="367"/>
        <end position="385"/>
    </location>
</feature>
<keyword evidence="4" id="KW-1185">Reference proteome</keyword>
<dbReference type="GO" id="GO:0022857">
    <property type="term" value="F:transmembrane transporter activity"/>
    <property type="evidence" value="ECO:0007669"/>
    <property type="project" value="InterPro"/>
</dbReference>
<name>A0A852ZKA1_9ACTN</name>
<keyword evidence="2" id="KW-0472">Membrane</keyword>
<feature type="transmembrane region" description="Helical" evidence="2">
    <location>
        <begin position="80"/>
        <end position="98"/>
    </location>
</feature>
<dbReference type="Pfam" id="PF07690">
    <property type="entry name" value="MFS_1"/>
    <property type="match status" value="1"/>
</dbReference>
<dbReference type="Gene3D" id="1.20.1250.20">
    <property type="entry name" value="MFS general substrate transporter like domains"/>
    <property type="match status" value="1"/>
</dbReference>
<sequence>MFAPYRGLLRQPGALRFSASGLLARLPISMVSLGLVILVSAKTGSYGLAGVVSAVFVVFRAVCSPMQARLVDRHGQHRTLPVIAGLNAAALGGLVVAVEVDTSLAVPVVLAGVAGASSPSIGSYVRARWSHLLGRGPKLQTAFALEAVADELLFMVGPPVVTFLATGISPNAGLLVALGCGLVGTLLLAALRDTEPPAHGRGGSGTPLAPLGWPALFPVVGASVGIGTLFGAFDISVIALATQADARAWSGVLLGITATGSMLSAAVLGSRTLRKPPLTRFRIGAAAITAAMVPLPFVSHLGLLAPIVFFTGLTISPTMIASVARVEETVPASRLSEGITWSTSALVGGIALGGAVAGRVIDGHGANAGFFVSLSAGVVATIVAWSGARRGTGTPPVGAPGVGAAGADAPAGG</sequence>
<dbReference type="PANTHER" id="PTHR23542">
    <property type="match status" value="1"/>
</dbReference>
<dbReference type="Proteomes" id="UP000579605">
    <property type="component" value="Unassembled WGS sequence"/>
</dbReference>
<feature type="transmembrane region" description="Helical" evidence="2">
    <location>
        <begin position="104"/>
        <end position="122"/>
    </location>
</feature>
<feature type="transmembrane region" description="Helical" evidence="2">
    <location>
        <begin position="248"/>
        <end position="269"/>
    </location>
</feature>
<evidence type="ECO:0000313" key="4">
    <source>
        <dbReference type="Proteomes" id="UP000579605"/>
    </source>
</evidence>
<evidence type="ECO:0000256" key="2">
    <source>
        <dbReference type="SAM" id="Phobius"/>
    </source>
</evidence>
<dbReference type="SUPFAM" id="SSF103473">
    <property type="entry name" value="MFS general substrate transporter"/>
    <property type="match status" value="1"/>
</dbReference>
<feature type="transmembrane region" description="Helical" evidence="2">
    <location>
        <begin position="281"/>
        <end position="298"/>
    </location>
</feature>
<organism evidence="3 4">
    <name type="scientific">Actinopolymorpha rutila</name>
    <dbReference type="NCBI Taxonomy" id="446787"/>
    <lineage>
        <taxon>Bacteria</taxon>
        <taxon>Bacillati</taxon>
        <taxon>Actinomycetota</taxon>
        <taxon>Actinomycetes</taxon>
        <taxon>Propionibacteriales</taxon>
        <taxon>Actinopolymorphaceae</taxon>
        <taxon>Actinopolymorpha</taxon>
    </lineage>
</organism>